<feature type="transmembrane region" description="Helical" evidence="6">
    <location>
        <begin position="321"/>
        <end position="343"/>
    </location>
</feature>
<dbReference type="PANTHER" id="PTHR30250">
    <property type="entry name" value="PST FAMILY PREDICTED COLANIC ACID TRANSPORTER"/>
    <property type="match status" value="1"/>
</dbReference>
<keyword evidence="3 6" id="KW-0812">Transmembrane</keyword>
<feature type="transmembrane region" description="Helical" evidence="6">
    <location>
        <begin position="384"/>
        <end position="402"/>
    </location>
</feature>
<accession>A0A928Z298</accession>
<feature type="transmembrane region" description="Helical" evidence="6">
    <location>
        <begin position="408"/>
        <end position="428"/>
    </location>
</feature>
<dbReference type="Proteomes" id="UP000625316">
    <property type="component" value="Unassembled WGS sequence"/>
</dbReference>
<evidence type="ECO:0000256" key="3">
    <source>
        <dbReference type="ARBA" id="ARBA00022692"/>
    </source>
</evidence>
<protein>
    <submittedName>
        <fullName evidence="7">Flippase</fullName>
    </submittedName>
</protein>
<dbReference type="EMBL" id="JADEXQ010000007">
    <property type="protein sequence ID" value="MBE9028802.1"/>
    <property type="molecule type" value="Genomic_DNA"/>
</dbReference>
<keyword evidence="4 6" id="KW-1133">Transmembrane helix</keyword>
<evidence type="ECO:0000313" key="7">
    <source>
        <dbReference type="EMBL" id="MBE9028802.1"/>
    </source>
</evidence>
<feature type="transmembrane region" description="Helical" evidence="6">
    <location>
        <begin position="171"/>
        <end position="188"/>
    </location>
</feature>
<dbReference type="Pfam" id="PF01943">
    <property type="entry name" value="Polysacc_synt"/>
    <property type="match status" value="1"/>
</dbReference>
<keyword evidence="8" id="KW-1185">Reference proteome</keyword>
<organism evidence="7 8">
    <name type="scientific">Romeriopsis navalis LEGE 11480</name>
    <dbReference type="NCBI Taxonomy" id="2777977"/>
    <lineage>
        <taxon>Bacteria</taxon>
        <taxon>Bacillati</taxon>
        <taxon>Cyanobacteriota</taxon>
        <taxon>Cyanophyceae</taxon>
        <taxon>Leptolyngbyales</taxon>
        <taxon>Leptolyngbyaceae</taxon>
        <taxon>Romeriopsis</taxon>
        <taxon>Romeriopsis navalis</taxon>
    </lineage>
</organism>
<dbReference type="CDD" id="cd13128">
    <property type="entry name" value="MATE_Wzx_like"/>
    <property type="match status" value="1"/>
</dbReference>
<feature type="transmembrane region" description="Helical" evidence="6">
    <location>
        <begin position="236"/>
        <end position="253"/>
    </location>
</feature>
<comment type="subcellular location">
    <subcellularLocation>
        <location evidence="1">Cell membrane</location>
        <topology evidence="1">Multi-pass membrane protein</topology>
    </subcellularLocation>
</comment>
<dbReference type="GO" id="GO:0005886">
    <property type="term" value="C:plasma membrane"/>
    <property type="evidence" value="ECO:0007669"/>
    <property type="project" value="UniProtKB-SubCell"/>
</dbReference>
<comment type="caution">
    <text evidence="7">The sequence shown here is derived from an EMBL/GenBank/DDBJ whole genome shotgun (WGS) entry which is preliminary data.</text>
</comment>
<dbReference type="InterPro" id="IPR002797">
    <property type="entry name" value="Polysacc_synth"/>
</dbReference>
<feature type="transmembrane region" description="Helical" evidence="6">
    <location>
        <begin position="355"/>
        <end position="377"/>
    </location>
</feature>
<dbReference type="PANTHER" id="PTHR30250:SF11">
    <property type="entry name" value="O-ANTIGEN TRANSPORTER-RELATED"/>
    <property type="match status" value="1"/>
</dbReference>
<evidence type="ECO:0000256" key="4">
    <source>
        <dbReference type="ARBA" id="ARBA00022989"/>
    </source>
</evidence>
<feature type="transmembrane region" description="Helical" evidence="6">
    <location>
        <begin position="195"/>
        <end position="213"/>
    </location>
</feature>
<keyword evidence="2" id="KW-1003">Cell membrane</keyword>
<sequence length="442" mass="47921">MNIVTKLKSRDWLGVVAQHAIGSFGLKIVSLAIAFGTNIFLARLLGAKGFGDYIYALTWVNFLVIPATLGLSEYLAREVAAYQAQANHTALTQLWRWSNQLVLWLSIALALCGEGVIYWLMLQRGQVQQPPEAMIVFLIAMLGLPLTSLAGLRQGAMRGYNQVMQSNIPELIVKPLLLIIGVGSLYLFNQGQVSTTQVMLSALAGVMAAFWFGSRQLQQVMPPHHAPKPTAQEKRVWFRSTLPFLAIVAMFVINQQTDVLMLGALRGSDAAGIYTVVGRGAQLMQFIIAAVSAASGPTITQLYVQQDWTAIRRVLRQSARLAFGASVCVAGLLIPFGHIFLGLFGAEFLRGNQALIILCSGYLLASFLELAGLLLLMSGNERDTAIATGITAGLNIVLNALLIPRFGLVGAATATATSTVARGIYFNICTRRRFGMTPNPFF</sequence>
<reference evidence="7" key="1">
    <citation type="submission" date="2020-10" db="EMBL/GenBank/DDBJ databases">
        <authorList>
            <person name="Castelo-Branco R."/>
            <person name="Eusebio N."/>
            <person name="Adriana R."/>
            <person name="Vieira A."/>
            <person name="Brugerolle De Fraissinette N."/>
            <person name="Rezende De Castro R."/>
            <person name="Schneider M.P."/>
            <person name="Vasconcelos V."/>
            <person name="Leao P.N."/>
        </authorList>
    </citation>
    <scope>NUCLEOTIDE SEQUENCE</scope>
    <source>
        <strain evidence="7">LEGE 11480</strain>
    </source>
</reference>
<gene>
    <name evidence="7" type="ORF">IQ266_03385</name>
</gene>
<evidence type="ECO:0000256" key="5">
    <source>
        <dbReference type="ARBA" id="ARBA00023136"/>
    </source>
</evidence>
<dbReference type="RefSeq" id="WP_264323625.1">
    <property type="nucleotide sequence ID" value="NZ_JADEXQ010000007.1"/>
</dbReference>
<evidence type="ECO:0000256" key="6">
    <source>
        <dbReference type="SAM" id="Phobius"/>
    </source>
</evidence>
<proteinExistence type="predicted"/>
<feature type="transmembrane region" description="Helical" evidence="6">
    <location>
        <begin position="101"/>
        <end position="121"/>
    </location>
</feature>
<feature type="transmembrane region" description="Helical" evidence="6">
    <location>
        <begin position="53"/>
        <end position="72"/>
    </location>
</feature>
<keyword evidence="5 6" id="KW-0472">Membrane</keyword>
<evidence type="ECO:0000313" key="8">
    <source>
        <dbReference type="Proteomes" id="UP000625316"/>
    </source>
</evidence>
<feature type="transmembrane region" description="Helical" evidence="6">
    <location>
        <begin position="20"/>
        <end position="41"/>
    </location>
</feature>
<dbReference type="InterPro" id="IPR050833">
    <property type="entry name" value="Poly_Biosynth_Transport"/>
</dbReference>
<name>A0A928Z298_9CYAN</name>
<evidence type="ECO:0000256" key="1">
    <source>
        <dbReference type="ARBA" id="ARBA00004651"/>
    </source>
</evidence>
<dbReference type="AlphaFoldDB" id="A0A928Z298"/>
<evidence type="ECO:0000256" key="2">
    <source>
        <dbReference type="ARBA" id="ARBA00022475"/>
    </source>
</evidence>
<feature type="transmembrane region" description="Helical" evidence="6">
    <location>
        <begin position="133"/>
        <end position="151"/>
    </location>
</feature>